<feature type="domain" description="CAAX prenyl protease 2/Lysostaphin resistance protein A-like" evidence="6">
    <location>
        <begin position="634"/>
        <end position="720"/>
    </location>
</feature>
<feature type="transmembrane region" description="Helical" evidence="5">
    <location>
        <begin position="402"/>
        <end position="421"/>
    </location>
</feature>
<keyword evidence="8" id="KW-0645">Protease</keyword>
<dbReference type="InterPro" id="IPR003675">
    <property type="entry name" value="Rce1/LyrA-like_dom"/>
</dbReference>
<gene>
    <name evidence="8" type="ORF">ENQ76_03830</name>
</gene>
<dbReference type="Pfam" id="PF12698">
    <property type="entry name" value="ABC2_membrane_3"/>
    <property type="match status" value="1"/>
</dbReference>
<dbReference type="InterPro" id="IPR013525">
    <property type="entry name" value="ABC2_TM"/>
</dbReference>
<dbReference type="Pfam" id="PF02517">
    <property type="entry name" value="Rce1-like"/>
    <property type="match status" value="1"/>
</dbReference>
<keyword evidence="8" id="KW-0482">Metalloprotease</keyword>
<feature type="transmembrane region" description="Helical" evidence="5">
    <location>
        <begin position="24"/>
        <end position="49"/>
    </location>
</feature>
<evidence type="ECO:0000256" key="2">
    <source>
        <dbReference type="ARBA" id="ARBA00022692"/>
    </source>
</evidence>
<evidence type="ECO:0000256" key="5">
    <source>
        <dbReference type="SAM" id="Phobius"/>
    </source>
</evidence>
<feature type="transmembrane region" description="Helical" evidence="5">
    <location>
        <begin position="510"/>
        <end position="531"/>
    </location>
</feature>
<dbReference type="GO" id="GO:0140359">
    <property type="term" value="F:ABC-type transporter activity"/>
    <property type="evidence" value="ECO:0007669"/>
    <property type="project" value="InterPro"/>
</dbReference>
<dbReference type="AlphaFoldDB" id="A0A7C2JY58"/>
<accession>A0A7C2JY58</accession>
<protein>
    <submittedName>
        <fullName evidence="8">CPBP family intramembrane metalloprotease</fullName>
    </submittedName>
</protein>
<dbReference type="GO" id="GO:0004175">
    <property type="term" value="F:endopeptidase activity"/>
    <property type="evidence" value="ECO:0007669"/>
    <property type="project" value="UniProtKB-ARBA"/>
</dbReference>
<keyword evidence="8" id="KW-0378">Hydrolase</keyword>
<dbReference type="GO" id="GO:0006508">
    <property type="term" value="P:proteolysis"/>
    <property type="evidence" value="ECO:0007669"/>
    <property type="project" value="UniProtKB-KW"/>
</dbReference>
<feature type="transmembrane region" description="Helical" evidence="5">
    <location>
        <begin position="634"/>
        <end position="657"/>
    </location>
</feature>
<evidence type="ECO:0000256" key="4">
    <source>
        <dbReference type="ARBA" id="ARBA00023136"/>
    </source>
</evidence>
<evidence type="ECO:0000256" key="1">
    <source>
        <dbReference type="ARBA" id="ARBA00004141"/>
    </source>
</evidence>
<feature type="transmembrane region" description="Helical" evidence="5">
    <location>
        <begin position="367"/>
        <end position="390"/>
    </location>
</feature>
<feature type="transmembrane region" description="Helical" evidence="5">
    <location>
        <begin position="315"/>
        <end position="336"/>
    </location>
</feature>
<reference evidence="8" key="1">
    <citation type="journal article" date="2020" name="mSystems">
        <title>Genome- and Community-Level Interaction Insights into Carbon Utilization and Element Cycling Functions of Hydrothermarchaeota in Hydrothermal Sediment.</title>
        <authorList>
            <person name="Zhou Z."/>
            <person name="Liu Y."/>
            <person name="Xu W."/>
            <person name="Pan J."/>
            <person name="Luo Z.H."/>
            <person name="Li M."/>
        </authorList>
    </citation>
    <scope>NUCLEOTIDE SEQUENCE [LARGE SCALE GENOMIC DNA]</scope>
    <source>
        <strain evidence="8">SpSt-339</strain>
    </source>
</reference>
<keyword evidence="4 5" id="KW-0472">Membrane</keyword>
<feature type="transmembrane region" description="Helical" evidence="5">
    <location>
        <begin position="669"/>
        <end position="685"/>
    </location>
</feature>
<dbReference type="EMBL" id="DSOK01000120">
    <property type="protein sequence ID" value="HEN14582.1"/>
    <property type="molecule type" value="Genomic_DNA"/>
</dbReference>
<feature type="transmembrane region" description="Helical" evidence="5">
    <location>
        <begin position="452"/>
        <end position="475"/>
    </location>
</feature>
<feature type="transmembrane region" description="Helical" evidence="5">
    <location>
        <begin position="551"/>
        <end position="574"/>
    </location>
</feature>
<organism evidence="8">
    <name type="scientific">Schlesneria paludicola</name>
    <dbReference type="NCBI Taxonomy" id="360056"/>
    <lineage>
        <taxon>Bacteria</taxon>
        <taxon>Pseudomonadati</taxon>
        <taxon>Planctomycetota</taxon>
        <taxon>Planctomycetia</taxon>
        <taxon>Planctomycetales</taxon>
        <taxon>Planctomycetaceae</taxon>
        <taxon>Schlesneria</taxon>
    </lineage>
</organism>
<dbReference type="GO" id="GO:0016020">
    <property type="term" value="C:membrane"/>
    <property type="evidence" value="ECO:0007669"/>
    <property type="project" value="UniProtKB-SubCell"/>
</dbReference>
<dbReference type="GO" id="GO:0008237">
    <property type="term" value="F:metallopeptidase activity"/>
    <property type="evidence" value="ECO:0007669"/>
    <property type="project" value="UniProtKB-KW"/>
</dbReference>
<evidence type="ECO:0000256" key="3">
    <source>
        <dbReference type="ARBA" id="ARBA00022989"/>
    </source>
</evidence>
<feature type="transmembrane region" description="Helical" evidence="5">
    <location>
        <begin position="272"/>
        <end position="294"/>
    </location>
</feature>
<keyword evidence="3 5" id="KW-1133">Transmembrane helix</keyword>
<proteinExistence type="predicted"/>
<evidence type="ECO:0000313" key="8">
    <source>
        <dbReference type="EMBL" id="HEN14582.1"/>
    </source>
</evidence>
<dbReference type="PANTHER" id="PTHR43471:SF3">
    <property type="entry name" value="ABC TRANSPORTER PERMEASE PROTEIN NATB"/>
    <property type="match status" value="1"/>
</dbReference>
<dbReference type="GO" id="GO:0080120">
    <property type="term" value="P:CAAX-box protein maturation"/>
    <property type="evidence" value="ECO:0007669"/>
    <property type="project" value="UniProtKB-ARBA"/>
</dbReference>
<feature type="domain" description="ABC-2 type transporter transmembrane" evidence="7">
    <location>
        <begin position="22"/>
        <end position="472"/>
    </location>
</feature>
<keyword evidence="2 5" id="KW-0812">Transmembrane</keyword>
<dbReference type="PANTHER" id="PTHR43471">
    <property type="entry name" value="ABC TRANSPORTER PERMEASE"/>
    <property type="match status" value="1"/>
</dbReference>
<evidence type="ECO:0000259" key="6">
    <source>
        <dbReference type="Pfam" id="PF02517"/>
    </source>
</evidence>
<evidence type="ECO:0000259" key="7">
    <source>
        <dbReference type="Pfam" id="PF12698"/>
    </source>
</evidence>
<comment type="caution">
    <text evidence="8">The sequence shown here is derived from an EMBL/GenBank/DDBJ whole genome shotgun (WGS) entry which is preliminary data.</text>
</comment>
<name>A0A7C2JY58_9PLAN</name>
<comment type="subcellular location">
    <subcellularLocation>
        <location evidence="1">Membrane</location>
        <topology evidence="1">Multi-pass membrane protein</topology>
    </subcellularLocation>
</comment>
<feature type="transmembrane region" description="Helical" evidence="5">
    <location>
        <begin position="756"/>
        <end position="773"/>
    </location>
</feature>
<dbReference type="NCBIfam" id="NF041647">
    <property type="entry name" value="ABC_perm_CPBP"/>
    <property type="match status" value="1"/>
</dbReference>
<sequence length="801" mass="88126">MNWRNIGLIFRREVLDQLRDRRTLFMIAVLPLLLYPALGIGMMQLTVLFSEQPRTVVILGAGDLPPPALIEGDRFLDTWFRIPSDADKLQVITDDQAADAQDLTRTAWRTALLEEARRLRELIDQREVVSAQLAEAEKAGDLPAIATLRQKLDQLTEALGDQFHASDIQVLIVIPPDFARHLAAMKQAVVERGDKAAEFDYPRPLIVQNSADEKSLIAANRVQRVMDAWEREILKQALQEVGLPASLPAPINAAAIDLAEDQQLSANVWSKLFPALLVIMALTGAFYPAIDLAAGEKERGTMETLLICPAARTEIVLGKFLTVMLFSASTALLNLMSLGFTGKYMVSLAGGGPMAKVGDLTLPPLSALTWVLVILVPLSALFSALCLAFATFARSSKEGQYYLTPLLMVTLGLTVFCLSPAVEIQPFYSVMPVMGPALLLKGLLLGNSPAPLLVYVLPVLATSFGYSVLALWWAIDQFGSEDVLFREAERFDLRLWLRHLLRDKEPTPSFAEAGFCFVLIMFLQFVALKFFQAPLQSAAEEDRGRLMMQLLIIQQLVIVGTPPLFMGVLLTSSIRETFRLRWPNAADLLAAGLLAVALHPLSLEFAARISWFFPPLPESVTEVMATIASGDLPWWIPFLAFAVAPAVCEELAFRGFLLSGFVRGGREKLAIVLSALTFGIMHLIPQQVLNASLLGLVLGLIAVRSRSLWPGVLFHLVYNGLELGRNRWGGELPTAGPWGWLFQFSKETGGLRYQPLLLMLMGLAACVLIGVIVRPRETLVEPPFRTEPVTNAGPPVLAPRQ</sequence>